<reference evidence="7" key="1">
    <citation type="journal article" date="2014" name="ISME J.">
        <title>Ecophysiology of Thioploca ingrica as revealed by the complete genome sequence supplemented with proteomic evidence.</title>
        <authorList>
            <person name="Kojima H."/>
            <person name="Ogura Y."/>
            <person name="Yamamoto N."/>
            <person name="Togashi T."/>
            <person name="Mori H."/>
            <person name="Watanabe T."/>
            <person name="Nemoto F."/>
            <person name="Kurokawa K."/>
            <person name="Hayashi T."/>
            <person name="Fukui M."/>
        </authorList>
    </citation>
    <scope>NUCLEOTIDE SEQUENCE [LARGE SCALE GENOMIC DNA]</scope>
</reference>
<evidence type="ECO:0000256" key="5">
    <source>
        <dbReference type="ARBA" id="ARBA00022691"/>
    </source>
</evidence>
<keyword evidence="4 7" id="KW-0808">Transferase</keyword>
<dbReference type="Pfam" id="PF03705">
    <property type="entry name" value="CheR_N"/>
    <property type="match status" value="1"/>
</dbReference>
<name>A0A090AHQ1_9GAMM</name>
<dbReference type="InterPro" id="IPR022641">
    <property type="entry name" value="CheR_N"/>
</dbReference>
<sequence length="297" mass="34498">MATSWENRFGTKKLILSEPEFNILRDLIHERLGTFYQNSKRELLEDKLSSLVIERGFDSFLDYYYLLKYDSIEAEGEWLQVMNALRVPETFFWREIDQIQALVKILVPSYFASKPQEPLRIWSAACSSGEEPLTIAMALTEAGWLQRVPIEIIASDISEPAVNKARQGVYRQYSLRNLSEELRDKYFQPEQDKWRIKPELVAKVKWHTANLISQTEIAPLASASVIFCRNVFIYFSEERIRKTVRMFFEFMPNRAYLFVGASESLLKITTDFDLQEIGGAFVYVKGSTAVQKGTTYF</sequence>
<dbReference type="EMBL" id="AP014633">
    <property type="protein sequence ID" value="BAP54847.1"/>
    <property type="molecule type" value="Genomic_DNA"/>
</dbReference>
<dbReference type="GO" id="GO:0008983">
    <property type="term" value="F:protein-glutamate O-methyltransferase activity"/>
    <property type="evidence" value="ECO:0007669"/>
    <property type="project" value="UniProtKB-EC"/>
</dbReference>
<dbReference type="InterPro" id="IPR022642">
    <property type="entry name" value="CheR_C"/>
</dbReference>
<evidence type="ECO:0000313" key="8">
    <source>
        <dbReference type="Proteomes" id="UP000031623"/>
    </source>
</evidence>
<dbReference type="PANTHER" id="PTHR24422">
    <property type="entry name" value="CHEMOTAXIS PROTEIN METHYLTRANSFERASE"/>
    <property type="match status" value="1"/>
</dbReference>
<dbReference type="PRINTS" id="PR00996">
    <property type="entry name" value="CHERMTFRASE"/>
</dbReference>
<dbReference type="Gene3D" id="1.10.155.10">
    <property type="entry name" value="Chemotaxis receptor methyltransferase CheR, N-terminal domain"/>
    <property type="match status" value="1"/>
</dbReference>
<dbReference type="OrthoDB" id="9816309at2"/>
<organism evidence="7 8">
    <name type="scientific">Thioploca ingrica</name>
    <dbReference type="NCBI Taxonomy" id="40754"/>
    <lineage>
        <taxon>Bacteria</taxon>
        <taxon>Pseudomonadati</taxon>
        <taxon>Pseudomonadota</taxon>
        <taxon>Gammaproteobacteria</taxon>
        <taxon>Thiotrichales</taxon>
        <taxon>Thiotrichaceae</taxon>
        <taxon>Thioploca</taxon>
    </lineage>
</organism>
<dbReference type="InterPro" id="IPR050903">
    <property type="entry name" value="Bact_Chemotaxis_MeTrfase"/>
</dbReference>
<evidence type="ECO:0000259" key="6">
    <source>
        <dbReference type="PROSITE" id="PS50123"/>
    </source>
</evidence>
<dbReference type="SUPFAM" id="SSF53335">
    <property type="entry name" value="S-adenosyl-L-methionine-dependent methyltransferases"/>
    <property type="match status" value="1"/>
</dbReference>
<keyword evidence="3 7" id="KW-0489">Methyltransferase</keyword>
<dbReference type="PANTHER" id="PTHR24422:SF10">
    <property type="entry name" value="CHEMOTAXIS PROTEIN METHYLTRANSFERASE 2"/>
    <property type="match status" value="1"/>
</dbReference>
<evidence type="ECO:0000313" key="7">
    <source>
        <dbReference type="EMBL" id="BAP54847.1"/>
    </source>
</evidence>
<dbReference type="PROSITE" id="PS50123">
    <property type="entry name" value="CHER"/>
    <property type="match status" value="1"/>
</dbReference>
<dbReference type="Pfam" id="PF01739">
    <property type="entry name" value="CheR"/>
    <property type="match status" value="1"/>
</dbReference>
<dbReference type="Proteomes" id="UP000031623">
    <property type="component" value="Chromosome"/>
</dbReference>
<evidence type="ECO:0000256" key="3">
    <source>
        <dbReference type="ARBA" id="ARBA00022603"/>
    </source>
</evidence>
<dbReference type="GO" id="GO:0032259">
    <property type="term" value="P:methylation"/>
    <property type="evidence" value="ECO:0007669"/>
    <property type="project" value="UniProtKB-KW"/>
</dbReference>
<accession>A0A090AHQ1</accession>
<evidence type="ECO:0000256" key="4">
    <source>
        <dbReference type="ARBA" id="ARBA00022679"/>
    </source>
</evidence>
<protein>
    <recommendedName>
        <fullName evidence="2">protein-glutamate O-methyltransferase</fullName>
        <ecNumber evidence="2">2.1.1.80</ecNumber>
    </recommendedName>
</protein>
<keyword evidence="8" id="KW-1185">Reference proteome</keyword>
<dbReference type="HOGENOM" id="CLU_025854_0_1_6"/>
<gene>
    <name evidence="7" type="ORF">THII_0550</name>
</gene>
<dbReference type="SMART" id="SM00138">
    <property type="entry name" value="MeTrc"/>
    <property type="match status" value="1"/>
</dbReference>
<dbReference type="InterPro" id="IPR000780">
    <property type="entry name" value="CheR_MeTrfase"/>
</dbReference>
<feature type="domain" description="CheR-type methyltransferase" evidence="6">
    <location>
        <begin position="9"/>
        <end position="288"/>
    </location>
</feature>
<proteinExistence type="predicted"/>
<keyword evidence="5" id="KW-0949">S-adenosyl-L-methionine</keyword>
<dbReference type="InterPro" id="IPR029063">
    <property type="entry name" value="SAM-dependent_MTases_sf"/>
</dbReference>
<dbReference type="KEGG" id="tig:THII_0550"/>
<dbReference type="EC" id="2.1.1.80" evidence="2"/>
<evidence type="ECO:0000256" key="1">
    <source>
        <dbReference type="ARBA" id="ARBA00001541"/>
    </source>
</evidence>
<dbReference type="InterPro" id="IPR036804">
    <property type="entry name" value="CheR_N_sf"/>
</dbReference>
<dbReference type="Gene3D" id="3.40.50.150">
    <property type="entry name" value="Vaccinia Virus protein VP39"/>
    <property type="match status" value="1"/>
</dbReference>
<dbReference type="STRING" id="40754.THII_0550"/>
<evidence type="ECO:0000256" key="2">
    <source>
        <dbReference type="ARBA" id="ARBA00012534"/>
    </source>
</evidence>
<comment type="catalytic activity">
    <reaction evidence="1">
        <text>L-glutamyl-[protein] + S-adenosyl-L-methionine = [protein]-L-glutamate 5-O-methyl ester + S-adenosyl-L-homocysteine</text>
        <dbReference type="Rhea" id="RHEA:24452"/>
        <dbReference type="Rhea" id="RHEA-COMP:10208"/>
        <dbReference type="Rhea" id="RHEA-COMP:10311"/>
        <dbReference type="ChEBI" id="CHEBI:29973"/>
        <dbReference type="ChEBI" id="CHEBI:57856"/>
        <dbReference type="ChEBI" id="CHEBI:59789"/>
        <dbReference type="ChEBI" id="CHEBI:82795"/>
        <dbReference type="EC" id="2.1.1.80"/>
    </reaction>
</comment>
<dbReference type="SUPFAM" id="SSF47757">
    <property type="entry name" value="Chemotaxis receptor methyltransferase CheR, N-terminal domain"/>
    <property type="match status" value="1"/>
</dbReference>
<dbReference type="AlphaFoldDB" id="A0A090AHQ1"/>